<protein>
    <recommendedName>
        <fullName evidence="5">Initiator tRNA phosphoribosyl transferase</fullName>
    </recommendedName>
</protein>
<accession>A0A0F7ZH26</accession>
<dbReference type="OrthoDB" id="45256at2759"/>
<dbReference type="PANTHER" id="PTHR31811:SF0">
    <property type="entry name" value="TRNA A64-2'-O-RIBOSYLPHOSPHATE TRANSFERASE"/>
    <property type="match status" value="1"/>
</dbReference>
<reference evidence="3 4" key="1">
    <citation type="journal article" date="2014" name="Genome Biol. Evol.">
        <title>Comparative genomics and transcriptomics analyses reveal divergent lifestyle features of nematode endoparasitic fungus Hirsutella minnesotensis.</title>
        <authorList>
            <person name="Lai Y."/>
            <person name="Liu K."/>
            <person name="Zhang X."/>
            <person name="Zhang X."/>
            <person name="Li K."/>
            <person name="Wang N."/>
            <person name="Shu C."/>
            <person name="Wu Y."/>
            <person name="Wang C."/>
            <person name="Bushley K.E."/>
            <person name="Xiang M."/>
            <person name="Liu X."/>
        </authorList>
    </citation>
    <scope>NUCLEOTIDE SEQUENCE [LARGE SCALE GENOMIC DNA]</scope>
    <source>
        <strain evidence="3 4">3608</strain>
    </source>
</reference>
<dbReference type="Pfam" id="PF04179">
    <property type="entry name" value="Init_tRNA_PT"/>
    <property type="match status" value="1"/>
</dbReference>
<proteinExistence type="predicted"/>
<evidence type="ECO:0000313" key="4">
    <source>
        <dbReference type="Proteomes" id="UP000054481"/>
    </source>
</evidence>
<gene>
    <name evidence="3" type="ORF">HIM_08751</name>
</gene>
<evidence type="ECO:0008006" key="5">
    <source>
        <dbReference type="Google" id="ProtNLM"/>
    </source>
</evidence>
<evidence type="ECO:0000259" key="2">
    <source>
        <dbReference type="Pfam" id="PF17184"/>
    </source>
</evidence>
<feature type="domain" description="Rit1 N-terminal" evidence="2">
    <location>
        <begin position="2"/>
        <end position="217"/>
    </location>
</feature>
<name>A0A0F7ZH26_9HYPO</name>
<dbReference type="GO" id="GO:0005737">
    <property type="term" value="C:cytoplasm"/>
    <property type="evidence" value="ECO:0007669"/>
    <property type="project" value="TreeGrafter"/>
</dbReference>
<dbReference type="InterPro" id="IPR033421">
    <property type="entry name" value="Rit1_DUSP-like"/>
</dbReference>
<dbReference type="InterPro" id="IPR033449">
    <property type="entry name" value="Rit1_N"/>
</dbReference>
<dbReference type="InterPro" id="IPR007306">
    <property type="entry name" value="Rit1"/>
</dbReference>
<dbReference type="GO" id="GO:0043399">
    <property type="term" value="F:tRNA adenosine(64)-2'-O-ribosylphosphate transferase activity"/>
    <property type="evidence" value="ECO:0007669"/>
    <property type="project" value="InterPro"/>
</dbReference>
<organism evidence="3 4">
    <name type="scientific">Hirsutella minnesotensis 3608</name>
    <dbReference type="NCBI Taxonomy" id="1043627"/>
    <lineage>
        <taxon>Eukaryota</taxon>
        <taxon>Fungi</taxon>
        <taxon>Dikarya</taxon>
        <taxon>Ascomycota</taxon>
        <taxon>Pezizomycotina</taxon>
        <taxon>Sordariomycetes</taxon>
        <taxon>Hypocreomycetidae</taxon>
        <taxon>Hypocreales</taxon>
        <taxon>Ophiocordycipitaceae</taxon>
        <taxon>Hirsutella</taxon>
    </lineage>
</organism>
<dbReference type="GO" id="GO:0019988">
    <property type="term" value="P:charged-tRNA amino acid modification"/>
    <property type="evidence" value="ECO:0007669"/>
    <property type="project" value="InterPro"/>
</dbReference>
<feature type="domain" description="Rit1 DUSP-like" evidence="1">
    <location>
        <begin position="286"/>
        <end position="403"/>
    </location>
</feature>
<sequence>MRPELKAASAYFKSTDGHERAWKFSTRRLNLHLVDLIEDNDGVIIVDSTRRGKRMPDALSTTVPIWCAVLNRVLLPSSPLSALLFLPPHLPATTHAQVLALIPSFVDALRALGLGDRLPRRLSKPLRPLWVTPDSPGADVGGLQGGTLFRDYRPVVCCTASRAVRGSEMDEGGYVQGAADDAENWSLGLTPALFWAHVDELLATPEADLPDLIARILADRESTRIEETLDSSCPRQLSSLVSSVSLTPFLSVCPLPLGAPTSPASCHVVLLTTITPQEEWTRSKSHIDVGLGQGKTASRNLRVALPTICTFVQAFLQKHILDNARENVAGARVMIACDSGRDISIGTALALSCHLFDDEGCFCPSRNQPITKSLVKARLGGFMALFPEANPSRQTLQSVNSFLMDWRM</sequence>
<evidence type="ECO:0000313" key="3">
    <source>
        <dbReference type="EMBL" id="KJZ71906.1"/>
    </source>
</evidence>
<dbReference type="AlphaFoldDB" id="A0A0F7ZH26"/>
<dbReference type="EMBL" id="KQ030558">
    <property type="protein sequence ID" value="KJZ71906.1"/>
    <property type="molecule type" value="Genomic_DNA"/>
</dbReference>
<evidence type="ECO:0000259" key="1">
    <source>
        <dbReference type="Pfam" id="PF04179"/>
    </source>
</evidence>
<keyword evidence="4" id="KW-1185">Reference proteome</keyword>
<dbReference type="Pfam" id="PF17184">
    <property type="entry name" value="Rit1_C"/>
    <property type="match status" value="1"/>
</dbReference>
<dbReference type="PIRSF" id="PIRSF007747">
    <property type="entry name" value="Ribosyl_Ptfrase"/>
    <property type="match status" value="1"/>
</dbReference>
<dbReference type="Proteomes" id="UP000054481">
    <property type="component" value="Unassembled WGS sequence"/>
</dbReference>
<dbReference type="PANTHER" id="PTHR31811">
    <property type="entry name" value="TRNA A64-2'-O-RIBOSYLPHOSPHATE TRANSFERASE"/>
    <property type="match status" value="1"/>
</dbReference>